<name>A0ABT5T5J4_9RHOB</name>
<dbReference type="InterPro" id="IPR002048">
    <property type="entry name" value="EF_hand_dom"/>
</dbReference>
<keyword evidence="4" id="KW-1185">Reference proteome</keyword>
<sequence>MLKKTMTSIAALAFMTGMAVAQTTDIAWTLDDFLMAFPDATQELFDEIDMNDDGIIDSFEYDAAVEAGLIDPIGGVETTPEAAPIDG</sequence>
<dbReference type="PROSITE" id="PS00018">
    <property type="entry name" value="EF_HAND_1"/>
    <property type="match status" value="1"/>
</dbReference>
<keyword evidence="1" id="KW-0732">Signal</keyword>
<feature type="domain" description="EF-hand" evidence="2">
    <location>
        <begin position="36"/>
        <end position="71"/>
    </location>
</feature>
<dbReference type="RefSeq" id="WP_274351010.1">
    <property type="nucleotide sequence ID" value="NZ_JAQZSM010000003.1"/>
</dbReference>
<protein>
    <recommendedName>
        <fullName evidence="2">EF-hand domain-containing protein</fullName>
    </recommendedName>
</protein>
<dbReference type="PROSITE" id="PS50222">
    <property type="entry name" value="EF_HAND_2"/>
    <property type="match status" value="1"/>
</dbReference>
<evidence type="ECO:0000313" key="3">
    <source>
        <dbReference type="EMBL" id="MDD7970390.1"/>
    </source>
</evidence>
<reference evidence="3" key="1">
    <citation type="submission" date="2023-02" db="EMBL/GenBank/DDBJ databases">
        <title>Description of Roseinatronobacter alkalisoli sp. nov., an alkaliphilic bacerium isolated from soda soil.</title>
        <authorList>
            <person name="Wei W."/>
        </authorList>
    </citation>
    <scope>NUCLEOTIDE SEQUENCE</scope>
    <source>
        <strain evidence="3">HJB301</strain>
    </source>
</reference>
<feature type="chain" id="PRO_5046864292" description="EF-hand domain-containing protein" evidence="1">
    <location>
        <begin position="22"/>
        <end position="87"/>
    </location>
</feature>
<dbReference type="EMBL" id="JAQZSM010000003">
    <property type="protein sequence ID" value="MDD7970390.1"/>
    <property type="molecule type" value="Genomic_DNA"/>
</dbReference>
<comment type="caution">
    <text evidence="3">The sequence shown here is derived from an EMBL/GenBank/DDBJ whole genome shotgun (WGS) entry which is preliminary data.</text>
</comment>
<proteinExistence type="predicted"/>
<evidence type="ECO:0000313" key="4">
    <source>
        <dbReference type="Proteomes" id="UP001431784"/>
    </source>
</evidence>
<evidence type="ECO:0000259" key="2">
    <source>
        <dbReference type="PROSITE" id="PS50222"/>
    </source>
</evidence>
<evidence type="ECO:0000256" key="1">
    <source>
        <dbReference type="SAM" id="SignalP"/>
    </source>
</evidence>
<accession>A0ABT5T5J4</accession>
<dbReference type="InterPro" id="IPR018247">
    <property type="entry name" value="EF_Hand_1_Ca_BS"/>
</dbReference>
<feature type="signal peptide" evidence="1">
    <location>
        <begin position="1"/>
        <end position="21"/>
    </location>
</feature>
<organism evidence="3 4">
    <name type="scientific">Roseinatronobacter alkalisoli</name>
    <dbReference type="NCBI Taxonomy" id="3028235"/>
    <lineage>
        <taxon>Bacteria</taxon>
        <taxon>Pseudomonadati</taxon>
        <taxon>Pseudomonadota</taxon>
        <taxon>Alphaproteobacteria</taxon>
        <taxon>Rhodobacterales</taxon>
        <taxon>Paracoccaceae</taxon>
        <taxon>Roseinatronobacter</taxon>
    </lineage>
</organism>
<gene>
    <name evidence="3" type="ORF">PUT78_04695</name>
</gene>
<dbReference type="Proteomes" id="UP001431784">
    <property type="component" value="Unassembled WGS sequence"/>
</dbReference>